<feature type="compositionally biased region" description="Low complexity" evidence="1">
    <location>
        <begin position="261"/>
        <end position="279"/>
    </location>
</feature>
<evidence type="ECO:0000313" key="2">
    <source>
        <dbReference type="EMBL" id="KAK7087130.1"/>
    </source>
</evidence>
<feature type="region of interest" description="Disordered" evidence="1">
    <location>
        <begin position="362"/>
        <end position="519"/>
    </location>
</feature>
<gene>
    <name evidence="2" type="ORF">V1264_021220</name>
</gene>
<comment type="caution">
    <text evidence="2">The sequence shown here is derived from an EMBL/GenBank/DDBJ whole genome shotgun (WGS) entry which is preliminary data.</text>
</comment>
<feature type="compositionally biased region" description="Low complexity" evidence="1">
    <location>
        <begin position="484"/>
        <end position="495"/>
    </location>
</feature>
<dbReference type="Proteomes" id="UP001374579">
    <property type="component" value="Unassembled WGS sequence"/>
</dbReference>
<feature type="region of interest" description="Disordered" evidence="1">
    <location>
        <begin position="1369"/>
        <end position="1565"/>
    </location>
</feature>
<reference evidence="2 3" key="1">
    <citation type="submission" date="2024-02" db="EMBL/GenBank/DDBJ databases">
        <title>Chromosome-scale genome assembly of the rough periwinkle Littorina saxatilis.</title>
        <authorList>
            <person name="De Jode A."/>
            <person name="Faria R."/>
            <person name="Formenti G."/>
            <person name="Sims Y."/>
            <person name="Smith T.P."/>
            <person name="Tracey A."/>
            <person name="Wood J.M.D."/>
            <person name="Zagrodzka Z.B."/>
            <person name="Johannesson K."/>
            <person name="Butlin R.K."/>
            <person name="Leder E.H."/>
        </authorList>
    </citation>
    <scope>NUCLEOTIDE SEQUENCE [LARGE SCALE GENOMIC DNA]</scope>
    <source>
        <strain evidence="2">Snail1</strain>
        <tissue evidence="2">Muscle</tissue>
    </source>
</reference>
<accession>A0AAN9AHT4</accession>
<evidence type="ECO:0000256" key="1">
    <source>
        <dbReference type="SAM" id="MobiDB-lite"/>
    </source>
</evidence>
<organism evidence="2 3">
    <name type="scientific">Littorina saxatilis</name>
    <dbReference type="NCBI Taxonomy" id="31220"/>
    <lineage>
        <taxon>Eukaryota</taxon>
        <taxon>Metazoa</taxon>
        <taxon>Spiralia</taxon>
        <taxon>Lophotrochozoa</taxon>
        <taxon>Mollusca</taxon>
        <taxon>Gastropoda</taxon>
        <taxon>Caenogastropoda</taxon>
        <taxon>Littorinimorpha</taxon>
        <taxon>Littorinoidea</taxon>
        <taxon>Littorinidae</taxon>
        <taxon>Littorina</taxon>
    </lineage>
</organism>
<feature type="compositionally biased region" description="Polar residues" evidence="1">
    <location>
        <begin position="793"/>
        <end position="803"/>
    </location>
</feature>
<feature type="compositionally biased region" description="Basic and acidic residues" evidence="1">
    <location>
        <begin position="1546"/>
        <end position="1555"/>
    </location>
</feature>
<feature type="compositionally biased region" description="Polar residues" evidence="1">
    <location>
        <begin position="434"/>
        <end position="483"/>
    </location>
</feature>
<feature type="region of interest" description="Disordered" evidence="1">
    <location>
        <begin position="256"/>
        <end position="279"/>
    </location>
</feature>
<feature type="compositionally biased region" description="Acidic residues" evidence="1">
    <location>
        <begin position="90"/>
        <end position="123"/>
    </location>
</feature>
<feature type="region of interest" description="Disordered" evidence="1">
    <location>
        <begin position="860"/>
        <end position="886"/>
    </location>
</feature>
<sequence>MSSSDTTAGSSVSDDSTKSSPQLKKAAVYKPLTSPRTKKTEHSFSGTAKEWEEDKEGEEDKKGEEEKEGEGDTKEDGDKKEQVYKKEGEKEAEEEKEEEEDKDEEVDKEEVDNEEAEKEEEEDKALVGDTKEEEEGETSGEIDVEWDEQEDEEPSDEEIEEEAEPATKSPFVDVFPRPWRGGCHFYCGPVSSMAILRRLQLKASPTDLLLQYDQSAGRAECRSLSRDVTEELLPCSLAMGETSSCIEPWHSCGLPTHHPDTTTPTPSSTSATSRASRTRLVPTIEGYSRLALRALVDVCGTRPKKSGSPQCRSDSSRKLAHPRRSDSDVLSTKVEASSSDADPDLDTRRDITVFSSLIRSKLRSKRPLSPKKKKVAKAGSSTGTAGCKPPDVSPTRALQNHSQSASMTVNQSTKQTALSPSRQKKGNTLVAPSKTMSASFETGVSRSKNKPNSAPSVHSTVSGSTAGRRTSLTKAANTSWETESLSSPRSSIRPSPSDHEEKVSLTQSHDQPPETVKPVVKDRAVTWEVISETVPGEHKTRMCLRRVVKSPGAEHSDGCPAPSGVGDNSSQLATSMPSARCDRGGSIQYAGPQAMANESQAKSNANVNQSRSDNSENRGQFCTKVVGLKKKASGSQIRRSKKTKVRKAAEKSLSDIFRSLREKGCLVNNCKKCGQAGKQGKGCSLPTKGTGVKKAKAKGTKSPKKPAACIAGESLACNKAPVQSCHGQFETDPIRIQMEIIQILEKSRMASSSGQSASGESRLATIQSQRKGQQEYSEVDKEELPCRKHGKATETQAAGINTSGKERHDEDRDCLTDIQGSHISAQTLSQGKAMAKKRALRGGGENKEAVVTQLMEENKAEGGGIDRGEGHTVTKHMNPSEEGKQGKVKDVIKATLGGCTMSAQGNRHGRRRSPNKSPRGPPNTNTNINTNYNPKSSSSYTPGSRSFYMTPKSTNIHIAGTKIIINSNSNLVARSGSTESLEGPPNSPELNFRRASNQYKLLAQPRTTRQPRWTPEDCRRHRQDLTPKDRRLYVHPTNIMLQVGACTVDSSLQIACLTAVNPAPAQRDSQQLALEPRGLPAVNPQPAQRDSQQIALEPRGLPAVNPPPAQRDSQQFALECRGLPAVNSPPAQRDLQQSLALSRADGKYSPSVSNSSLLPLPPSVLESRHNSNTQLTLCCPMPFSENRQSRSMCSVRSALLLTENGDRNCLPARPIPQKFPTASKSSKSFRENAKINFVNVCRREENRNVNSVNSDSQWPSQHRAHNDIFSTPMLKIPPRPPPKLNTMQRTYSRFPKIPSWKDLAFKRRISKVVGSQVNSCSTKRCSVAEQPTCPTAETQPLATQPSKCYEAQTFLPAVIAKYCTMGMKRGTSSESNQQSTRINIRRFQSTSANSRTPRDSDFQSGSANNRKPRDSNFQSGSANSRKPRDSDFQSGSANNRKPRDSDFQSGSANSRLLRDSDFQSGSANSRKPRDSDFQSGSANNRKPRDSDFQSGSANNRTPRDSDFQSGSANNRTPRDSDFPSTSANSRKPRDSDFQSGSANSRTPRDDKEGGPVHRVKPSRTARSPVSYFVRLLSQMPHITLPDDTTLPTPPDLTYGPTQAHKPVATVSAAFQRGPGTSGSHGNESTFFFTEMDSVFPGVPGGLHRDMKAFEQWQTPYRVPCAGNRNNCNTEASVQSTENCNNNCSTEASVQSTENCNNCNTEASVQSTENCNNNCSTEASVQSTENCSNNCSTEASIQSTENCNNNCSTEASVQSTENCNNNCSTETSVQGTGNGNNNCSTVASVQSTENCNNCSTETSVQGTGNCNNNCSSEASVQGTGKCNSNCGTEASVQGTGNCNNCGTEASVQGTGNCNNNCSTEASVQCAGNCNNNYTTEASFSFTSNAIVTVHVSCKSERGSLKRRLRHR</sequence>
<feature type="compositionally biased region" description="Polar residues" evidence="1">
    <location>
        <begin position="596"/>
        <end position="620"/>
    </location>
</feature>
<feature type="compositionally biased region" description="Basic and acidic residues" evidence="1">
    <location>
        <begin position="58"/>
        <end position="89"/>
    </location>
</feature>
<feature type="compositionally biased region" description="Polar residues" evidence="1">
    <location>
        <begin position="396"/>
        <end position="421"/>
    </location>
</feature>
<feature type="region of interest" description="Disordered" evidence="1">
    <location>
        <begin position="898"/>
        <end position="945"/>
    </location>
</feature>
<feature type="region of interest" description="Disordered" evidence="1">
    <location>
        <begin position="825"/>
        <end position="846"/>
    </location>
</feature>
<feature type="compositionally biased region" description="Polar residues" evidence="1">
    <location>
        <begin position="935"/>
        <end position="944"/>
    </location>
</feature>
<feature type="compositionally biased region" description="Basic residues" evidence="1">
    <location>
        <begin position="362"/>
        <end position="376"/>
    </location>
</feature>
<name>A0AAN9AHT4_9CAEN</name>
<feature type="compositionally biased region" description="Acidic residues" evidence="1">
    <location>
        <begin position="131"/>
        <end position="164"/>
    </location>
</feature>
<feature type="region of interest" description="Disordered" evidence="1">
    <location>
        <begin position="747"/>
        <end position="811"/>
    </location>
</feature>
<feature type="region of interest" description="Disordered" evidence="1">
    <location>
        <begin position="301"/>
        <end position="346"/>
    </location>
</feature>
<keyword evidence="3" id="KW-1185">Reference proteome</keyword>
<feature type="region of interest" description="Disordered" evidence="1">
    <location>
        <begin position="1"/>
        <end position="171"/>
    </location>
</feature>
<feature type="region of interest" description="Disordered" evidence="1">
    <location>
        <begin position="1127"/>
        <end position="1165"/>
    </location>
</feature>
<feature type="compositionally biased region" description="Polar residues" evidence="1">
    <location>
        <begin position="1402"/>
        <end position="1424"/>
    </location>
</feature>
<proteinExistence type="predicted"/>
<feature type="compositionally biased region" description="Polar residues" evidence="1">
    <location>
        <begin position="328"/>
        <end position="340"/>
    </location>
</feature>
<feature type="compositionally biased region" description="Polar residues" evidence="1">
    <location>
        <begin position="1370"/>
        <end position="1395"/>
    </location>
</feature>
<protein>
    <submittedName>
        <fullName evidence="2">Uncharacterized protein</fullName>
    </submittedName>
</protein>
<dbReference type="EMBL" id="JBAMIC010004070">
    <property type="protein sequence ID" value="KAK7087130.1"/>
    <property type="molecule type" value="Genomic_DNA"/>
</dbReference>
<evidence type="ECO:0000313" key="3">
    <source>
        <dbReference type="Proteomes" id="UP001374579"/>
    </source>
</evidence>
<feature type="compositionally biased region" description="Low complexity" evidence="1">
    <location>
        <begin position="1"/>
        <end position="20"/>
    </location>
</feature>
<feature type="compositionally biased region" description="Polar residues" evidence="1">
    <location>
        <begin position="566"/>
        <end position="577"/>
    </location>
</feature>
<feature type="compositionally biased region" description="Polar residues" evidence="1">
    <location>
        <begin position="764"/>
        <end position="776"/>
    </location>
</feature>
<feature type="compositionally biased region" description="Low complexity" evidence="1">
    <location>
        <begin position="1149"/>
        <end position="1158"/>
    </location>
</feature>
<feature type="compositionally biased region" description="Low complexity" evidence="1">
    <location>
        <begin position="922"/>
        <end position="934"/>
    </location>
</feature>
<feature type="compositionally biased region" description="Low complexity" evidence="1">
    <location>
        <begin position="749"/>
        <end position="762"/>
    </location>
</feature>
<feature type="region of interest" description="Disordered" evidence="1">
    <location>
        <begin position="551"/>
        <end position="620"/>
    </location>
</feature>